<feature type="transmembrane region" description="Helical" evidence="9">
    <location>
        <begin position="90"/>
        <end position="119"/>
    </location>
</feature>
<keyword evidence="4" id="KW-0716">Sensory transduction</keyword>
<reference evidence="11 12" key="1">
    <citation type="submission" date="2019-09" db="EMBL/GenBank/DDBJ databases">
        <title>Bird 10,000 Genomes (B10K) Project - Family phase.</title>
        <authorList>
            <person name="Zhang G."/>
        </authorList>
    </citation>
    <scope>NUCLEOTIDE SEQUENCE [LARGE SCALE GENOMIC DNA]</scope>
    <source>
        <strain evidence="11">B10K-MSB-37135</strain>
        <tissue evidence="11">Heart</tissue>
    </source>
</reference>
<comment type="subcellular location">
    <subcellularLocation>
        <location evidence="1">Cell membrane</location>
        <topology evidence="1">Multi-pass membrane protein</topology>
    </subcellularLocation>
</comment>
<evidence type="ECO:0000256" key="7">
    <source>
        <dbReference type="ARBA" id="ARBA00023136"/>
    </source>
</evidence>
<evidence type="ECO:0000313" key="11">
    <source>
        <dbReference type="EMBL" id="NWJ04572.1"/>
    </source>
</evidence>
<proteinExistence type="predicted"/>
<organism evidence="11 12">
    <name type="scientific">Crypturellus undulatus</name>
    <dbReference type="NCBI Taxonomy" id="48396"/>
    <lineage>
        <taxon>Eukaryota</taxon>
        <taxon>Metazoa</taxon>
        <taxon>Chordata</taxon>
        <taxon>Craniata</taxon>
        <taxon>Vertebrata</taxon>
        <taxon>Euteleostomi</taxon>
        <taxon>Archelosauria</taxon>
        <taxon>Archosauria</taxon>
        <taxon>Dinosauria</taxon>
        <taxon>Saurischia</taxon>
        <taxon>Theropoda</taxon>
        <taxon>Coelurosauria</taxon>
        <taxon>Aves</taxon>
        <taxon>Palaeognathae</taxon>
        <taxon>Tinamiformes</taxon>
        <taxon>Tinamidae</taxon>
        <taxon>Crypturellus</taxon>
    </lineage>
</organism>
<dbReference type="Proteomes" id="UP000534426">
    <property type="component" value="Unassembled WGS sequence"/>
</dbReference>
<feature type="domain" description="G-protein coupled receptors family 1 profile" evidence="10">
    <location>
        <begin position="40"/>
        <end position="120"/>
    </location>
</feature>
<evidence type="ECO:0000259" key="10">
    <source>
        <dbReference type="PROSITE" id="PS50262"/>
    </source>
</evidence>
<dbReference type="EMBL" id="VWPW01015250">
    <property type="protein sequence ID" value="NWJ04572.1"/>
    <property type="molecule type" value="Genomic_DNA"/>
</dbReference>
<evidence type="ECO:0000256" key="3">
    <source>
        <dbReference type="ARBA" id="ARBA00022692"/>
    </source>
</evidence>
<keyword evidence="7 9" id="KW-0472">Membrane</keyword>
<dbReference type="InterPro" id="IPR000276">
    <property type="entry name" value="GPCR_Rhodpsn"/>
</dbReference>
<dbReference type="InterPro" id="IPR050516">
    <property type="entry name" value="Olfactory_GPCR"/>
</dbReference>
<dbReference type="GO" id="GO:0007608">
    <property type="term" value="P:sensory perception of smell"/>
    <property type="evidence" value="ECO:0007669"/>
    <property type="project" value="UniProtKB-KW"/>
</dbReference>
<comment type="caution">
    <text evidence="11">The sequence shown here is derived from an EMBL/GenBank/DDBJ whole genome shotgun (WGS) entry which is preliminary data.</text>
</comment>
<feature type="transmembrane region" description="Helical" evidence="9">
    <location>
        <begin position="20"/>
        <end position="45"/>
    </location>
</feature>
<gene>
    <name evidence="11" type="primary">Or14i1_1</name>
    <name evidence="11" type="ORF">CRYUND_R11553</name>
</gene>
<dbReference type="AlphaFoldDB" id="A0A7K4LJW0"/>
<feature type="non-terminal residue" evidence="11">
    <location>
        <position position="1"/>
    </location>
</feature>
<keyword evidence="2" id="KW-1003">Cell membrane</keyword>
<dbReference type="Gene3D" id="1.20.1070.10">
    <property type="entry name" value="Rhodopsin 7-helix transmembrane proteins"/>
    <property type="match status" value="1"/>
</dbReference>
<dbReference type="GO" id="GO:0005886">
    <property type="term" value="C:plasma membrane"/>
    <property type="evidence" value="ECO:0007669"/>
    <property type="project" value="UniProtKB-SubCell"/>
</dbReference>
<evidence type="ECO:0000256" key="4">
    <source>
        <dbReference type="ARBA" id="ARBA00022725"/>
    </source>
</evidence>
<keyword evidence="12" id="KW-1185">Reference proteome</keyword>
<keyword evidence="3 9" id="KW-0812">Transmembrane</keyword>
<evidence type="ECO:0000256" key="8">
    <source>
        <dbReference type="ARBA" id="ARBA00023170"/>
    </source>
</evidence>
<dbReference type="Pfam" id="PF00001">
    <property type="entry name" value="7tm_1"/>
    <property type="match status" value="1"/>
</dbReference>
<sequence>TNGSSMNKFFLLLAFVDNTWQLQLLHFSLFLGICLAALPSNGFIITAVACDYHLHTFMYFFLISLTLLDLGTISTTVLKSIANSLWDNRGITYLGCAAQVFLVAFFISAECCLLTIMVYN</sequence>
<evidence type="ECO:0000256" key="6">
    <source>
        <dbReference type="ARBA" id="ARBA00023040"/>
    </source>
</evidence>
<name>A0A7K4LJW0_9AVES</name>
<keyword evidence="4" id="KW-0552">Olfaction</keyword>
<evidence type="ECO:0000256" key="2">
    <source>
        <dbReference type="ARBA" id="ARBA00022475"/>
    </source>
</evidence>
<keyword evidence="5 9" id="KW-1133">Transmembrane helix</keyword>
<dbReference type="PROSITE" id="PS50262">
    <property type="entry name" value="G_PROTEIN_RECEP_F1_2"/>
    <property type="match status" value="1"/>
</dbReference>
<feature type="non-terminal residue" evidence="11">
    <location>
        <position position="120"/>
    </location>
</feature>
<evidence type="ECO:0000256" key="9">
    <source>
        <dbReference type="SAM" id="Phobius"/>
    </source>
</evidence>
<evidence type="ECO:0000256" key="1">
    <source>
        <dbReference type="ARBA" id="ARBA00004651"/>
    </source>
</evidence>
<protein>
    <submittedName>
        <fullName evidence="11">O14I1 protein</fullName>
    </submittedName>
</protein>
<evidence type="ECO:0000313" key="12">
    <source>
        <dbReference type="Proteomes" id="UP000534426"/>
    </source>
</evidence>
<dbReference type="InterPro" id="IPR017452">
    <property type="entry name" value="GPCR_Rhodpsn_7TM"/>
</dbReference>
<keyword evidence="6" id="KW-0297">G-protein coupled receptor</keyword>
<evidence type="ECO:0000256" key="5">
    <source>
        <dbReference type="ARBA" id="ARBA00022989"/>
    </source>
</evidence>
<keyword evidence="8" id="KW-0675">Receptor</keyword>
<feature type="transmembrane region" description="Helical" evidence="9">
    <location>
        <begin position="57"/>
        <end position="78"/>
    </location>
</feature>
<dbReference type="PANTHER" id="PTHR26452">
    <property type="entry name" value="OLFACTORY RECEPTOR"/>
    <property type="match status" value="1"/>
</dbReference>
<dbReference type="SUPFAM" id="SSF81321">
    <property type="entry name" value="Family A G protein-coupled receptor-like"/>
    <property type="match status" value="1"/>
</dbReference>
<dbReference type="GO" id="GO:0004930">
    <property type="term" value="F:G protein-coupled receptor activity"/>
    <property type="evidence" value="ECO:0007669"/>
    <property type="project" value="UniProtKB-KW"/>
</dbReference>
<keyword evidence="6" id="KW-0807">Transducer</keyword>
<accession>A0A7K4LJW0</accession>